<organism evidence="1">
    <name type="scientific">uncultured bacterium fosmid pJB83B9</name>
    <dbReference type="NCBI Taxonomy" id="1478070"/>
    <lineage>
        <taxon>Bacteria</taxon>
        <taxon>environmental samples</taxon>
    </lineage>
</organism>
<protein>
    <submittedName>
        <fullName evidence="1">Uncharacterized protein</fullName>
    </submittedName>
</protein>
<accession>A0A0H3UAM5</accession>
<proteinExistence type="predicted"/>
<reference evidence="1" key="1">
    <citation type="submission" date="2013-08" db="EMBL/GenBank/DDBJ databases">
        <title>Comparison of modified E. coli strains.</title>
        <authorList>
            <person name="Juergensen J."/>
            <person name="Bonge A."/>
            <person name="Streit W.R."/>
        </authorList>
    </citation>
    <scope>NUCLEOTIDE SEQUENCE</scope>
</reference>
<dbReference type="EMBL" id="KF540242">
    <property type="protein sequence ID" value="AIF26687.1"/>
    <property type="molecule type" value="Genomic_DNA"/>
</dbReference>
<sequence>MLSLFFIVSSGILSVAAVHSGGFLAESLQSLGTTGGQRRIIINCINKNAEIARHERRVGADEAAPVEHDGVGDGLKGEGLLGYLLEEKHGTQAMSELMVLSLYFYDGLSHDRLPAATKLALMVASPVSPASMVSSLIKALPVILGNTVLLLAGVKPVDGMAPPACAADTASATRETDVPAITRLTRSSYSLVPDAADVPIRASTEASQSA</sequence>
<dbReference type="AlphaFoldDB" id="A0A0H3UAM5"/>
<evidence type="ECO:0000313" key="1">
    <source>
        <dbReference type="EMBL" id="AIF26687.1"/>
    </source>
</evidence>
<name>A0A0H3UAM5_9BACT</name>